<proteinExistence type="inferred from homology"/>
<evidence type="ECO:0000259" key="4">
    <source>
        <dbReference type="Pfam" id="PF13872"/>
    </source>
</evidence>
<dbReference type="InterPro" id="IPR026741">
    <property type="entry name" value="SNO"/>
</dbReference>
<feature type="domain" description="Strawberry notch helicase C" evidence="3">
    <location>
        <begin position="776"/>
        <end position="1085"/>
    </location>
</feature>
<dbReference type="PANTHER" id="PTHR12706">
    <property type="entry name" value="STRAWBERRY NOTCH-RELATED"/>
    <property type="match status" value="1"/>
</dbReference>
<evidence type="ECO:0000256" key="1">
    <source>
        <dbReference type="ARBA" id="ARBA00006992"/>
    </source>
</evidence>
<dbReference type="Gene3D" id="3.40.50.300">
    <property type="entry name" value="P-loop containing nucleotide triphosphate hydrolases"/>
    <property type="match status" value="1"/>
</dbReference>
<keyword evidence="7" id="KW-1185">Reference proteome</keyword>
<dbReference type="InterPro" id="IPR026937">
    <property type="entry name" value="SBNO_Helicase_C_dom"/>
</dbReference>
<dbReference type="InterPro" id="IPR039187">
    <property type="entry name" value="SNO_AAA"/>
</dbReference>
<evidence type="ECO:0000256" key="2">
    <source>
        <dbReference type="SAM" id="MobiDB-lite"/>
    </source>
</evidence>
<feature type="region of interest" description="Disordered" evidence="2">
    <location>
        <begin position="63"/>
        <end position="86"/>
    </location>
</feature>
<dbReference type="Pfam" id="PF13872">
    <property type="entry name" value="AAA_34"/>
    <property type="match status" value="1"/>
</dbReference>
<feature type="compositionally biased region" description="Polar residues" evidence="2">
    <location>
        <begin position="710"/>
        <end position="724"/>
    </location>
</feature>
<evidence type="ECO:0000259" key="3">
    <source>
        <dbReference type="Pfam" id="PF13871"/>
    </source>
</evidence>
<dbReference type="PANTHER" id="PTHR12706:SF13">
    <property type="entry name" value="PROTEIN FORGETTER 1"/>
    <property type="match status" value="1"/>
</dbReference>
<accession>A0AAW1PU73</accession>
<feature type="domain" description="Strawberry notch AAA" evidence="4">
    <location>
        <begin position="175"/>
        <end position="475"/>
    </location>
</feature>
<dbReference type="InterPro" id="IPR057332">
    <property type="entry name" value="SBNO_a/b_dom"/>
</dbReference>
<name>A0AAW1PU73_9CHLO</name>
<dbReference type="Proteomes" id="UP001465755">
    <property type="component" value="Unassembled WGS sequence"/>
</dbReference>
<dbReference type="SUPFAM" id="SSF52540">
    <property type="entry name" value="P-loop containing nucleoside triphosphate hydrolases"/>
    <property type="match status" value="1"/>
</dbReference>
<sequence>MTETPPALQVRCGSCSSVINVPRPLLVQLLSVRQFSCPRCKNPQALNMEVPQVNSWLEQESLQRADAARTQGRDSSSTVQHTLGASSSRIVQSPLEAWRASLEGKAQLAARNRRDPGFSRQLPHLLHTNRQNPVHIQVAEDEGNEDTEGVDDEEGHEQGETFSDYRPSKLALGIDHPDPVVETASLAAVEPPDVTYTLHIDDVIEAGLLSGLQLESIVYACQRHEGFMPDGFRCGFFIGDGAGVGKGRTIAGLILENVRCGRKRHLWISIASDLRVDARRDLDDVGAKDVAVHPLNKLPYAALDSERVGIQEGVMFLTYASLASSSESGATRLDQLATWCGDDFDGLVVFDESHKAKNLVPESGSKPTKVGAKVLGLQMRLSKARIVYCSATGASEPRQMGYMVRLGLWGPANPSFNSFPDFMAAMGSRGMAALELVAMDMKAQGMYVCRTLSFAGTEFQMVQAQLEPEMVRMYGQAARMWGALRREFLYALEQLGGAGKVGSTSGTGGGPNGGGVQRKQSSPLWRSFWAAHQRFFRHMCMASKVPCLVRMSQDALADGKCVVIGLQSTGEARTADVVAERGEELDEFVSGPKELILKLVEDHYPLPASCRSQEASAAASGRRCQESAAGTASGRDGKRSNAASNGQQDDKASDKPPPKRRRRQANTGGAVAESTPEPSADELAEAGDPASNNDNNRSPVLANGHADPATGSSGKPWQQRNGSSKPCKGAKGKNAGAEAKEEDEGLSQAQEAMLHDLQQRKSQVKKAVQEMELPSNPLDQLIDLLGGPDAVAEMTGRKGRLIRQKASEGGSMKVRYEARNASGVKEGALMDMINVHERELFLSGDKYIAIISEAASAGISLHSDRRAQNQRRRVHLTLELPWSADKCLQQFGRSHRANQAHGPQYRLLFTPLGGERRFASAVARRLETLGALTQGDRRAGPSFSEFNYESTWGQKALKATYAAIMGESSPAVAPPCCRSNANGPARYSTRQFFARARALLLNVGIIRPAADVSAAKVTGYIAEDNAPQTVGKIVDADRADVPRFLNRLLGLDPLAQAEVFDFYQALLEDTVATARRDGAYDDGIASVSGTSVTLAESPKVISKDQGTGAATLLFRVLVDRGISWEHALSLLTEQRRAAKAEASIVPPAAAAEGAVQEAAAASRGAEGQEGDDDVIILDNRDQGGARSIDLGDTGADGFYRLKHDPGGKRPSVLLALQLAAPSAPSAASWQKDAGARFRIHRPCSGRNPRPMERTELLRRYEQIHPDTGQRLWSSAWSSSARGQSGTNAAMRWREVHLIGGLVLPVWDVVSRALKERPRQSERRLQVVRVMLTGEDARRLVGVQIPNGALQQIMAELKPLAPQPDLFVQSPQVIDLAE</sequence>
<dbReference type="GO" id="GO:0031490">
    <property type="term" value="F:chromatin DNA binding"/>
    <property type="evidence" value="ECO:0007669"/>
    <property type="project" value="TreeGrafter"/>
</dbReference>
<evidence type="ECO:0000313" key="6">
    <source>
        <dbReference type="EMBL" id="KAK9811987.1"/>
    </source>
</evidence>
<feature type="compositionally biased region" description="Basic and acidic residues" evidence="2">
    <location>
        <begin position="648"/>
        <end position="657"/>
    </location>
</feature>
<feature type="region of interest" description="Disordered" evidence="2">
    <location>
        <begin position="621"/>
        <end position="747"/>
    </location>
</feature>
<protein>
    <submittedName>
        <fullName evidence="6">Uncharacterized protein</fullName>
    </submittedName>
</protein>
<dbReference type="GO" id="GO:0042393">
    <property type="term" value="F:histone binding"/>
    <property type="evidence" value="ECO:0007669"/>
    <property type="project" value="TreeGrafter"/>
</dbReference>
<feature type="region of interest" description="Disordered" evidence="2">
    <location>
        <begin position="499"/>
        <end position="520"/>
    </location>
</feature>
<gene>
    <name evidence="6" type="ORF">WJX73_006484</name>
</gene>
<feature type="compositionally biased region" description="Gly residues" evidence="2">
    <location>
        <begin position="499"/>
        <end position="516"/>
    </location>
</feature>
<feature type="compositionally biased region" description="Acidic residues" evidence="2">
    <location>
        <begin position="141"/>
        <end position="155"/>
    </location>
</feature>
<dbReference type="Pfam" id="PF25373">
    <property type="entry name" value="SBNO"/>
    <property type="match status" value="1"/>
</dbReference>
<feature type="compositionally biased region" description="Polar residues" evidence="2">
    <location>
        <begin position="73"/>
        <end position="86"/>
    </location>
</feature>
<evidence type="ECO:0000313" key="7">
    <source>
        <dbReference type="Proteomes" id="UP001465755"/>
    </source>
</evidence>
<dbReference type="Pfam" id="PF13871">
    <property type="entry name" value="Helicase_C_4"/>
    <property type="match status" value="1"/>
</dbReference>
<dbReference type="InterPro" id="IPR027417">
    <property type="entry name" value="P-loop_NTPase"/>
</dbReference>
<dbReference type="GO" id="GO:0006355">
    <property type="term" value="P:regulation of DNA-templated transcription"/>
    <property type="evidence" value="ECO:0007669"/>
    <property type="project" value="InterPro"/>
</dbReference>
<organism evidence="6 7">
    <name type="scientific">Symbiochloris irregularis</name>
    <dbReference type="NCBI Taxonomy" id="706552"/>
    <lineage>
        <taxon>Eukaryota</taxon>
        <taxon>Viridiplantae</taxon>
        <taxon>Chlorophyta</taxon>
        <taxon>core chlorophytes</taxon>
        <taxon>Trebouxiophyceae</taxon>
        <taxon>Trebouxiales</taxon>
        <taxon>Trebouxiaceae</taxon>
        <taxon>Symbiochloris</taxon>
    </lineage>
</organism>
<dbReference type="EMBL" id="JALJOQ010000010">
    <property type="protein sequence ID" value="KAK9811987.1"/>
    <property type="molecule type" value="Genomic_DNA"/>
</dbReference>
<feature type="region of interest" description="Disordered" evidence="2">
    <location>
        <begin position="141"/>
        <end position="161"/>
    </location>
</feature>
<reference evidence="6 7" key="1">
    <citation type="journal article" date="2024" name="Nat. Commun.">
        <title>Phylogenomics reveals the evolutionary origins of lichenization in chlorophyte algae.</title>
        <authorList>
            <person name="Puginier C."/>
            <person name="Libourel C."/>
            <person name="Otte J."/>
            <person name="Skaloud P."/>
            <person name="Haon M."/>
            <person name="Grisel S."/>
            <person name="Petersen M."/>
            <person name="Berrin J.G."/>
            <person name="Delaux P.M."/>
            <person name="Dal Grande F."/>
            <person name="Keller J."/>
        </authorList>
    </citation>
    <scope>NUCLEOTIDE SEQUENCE [LARGE SCALE GENOMIC DNA]</scope>
    <source>
        <strain evidence="6 7">SAG 2036</strain>
    </source>
</reference>
<dbReference type="GO" id="GO:0005634">
    <property type="term" value="C:nucleus"/>
    <property type="evidence" value="ECO:0007669"/>
    <property type="project" value="TreeGrafter"/>
</dbReference>
<comment type="similarity">
    <text evidence="1">Belongs to the SBNO family.</text>
</comment>
<comment type="caution">
    <text evidence="6">The sequence shown here is derived from an EMBL/GenBank/DDBJ whole genome shotgun (WGS) entry which is preliminary data.</text>
</comment>
<feature type="domain" description="SBNO alpha/beta" evidence="5">
    <location>
        <begin position="1194"/>
        <end position="1281"/>
    </location>
</feature>
<evidence type="ECO:0000259" key="5">
    <source>
        <dbReference type="Pfam" id="PF25373"/>
    </source>
</evidence>